<evidence type="ECO:0000313" key="1">
    <source>
        <dbReference type="EMBL" id="GIE10818.1"/>
    </source>
</evidence>
<comment type="caution">
    <text evidence="1">The sequence shown here is derived from an EMBL/GenBank/DDBJ whole genome shotgun (WGS) entry which is preliminary data.</text>
</comment>
<dbReference type="AlphaFoldDB" id="A0A919MCJ5"/>
<reference evidence="1" key="1">
    <citation type="submission" date="2021-01" db="EMBL/GenBank/DDBJ databases">
        <title>Whole genome shotgun sequence of Actinoplanes ferrugineus NBRC 15555.</title>
        <authorList>
            <person name="Komaki H."/>
            <person name="Tamura T."/>
        </authorList>
    </citation>
    <scope>NUCLEOTIDE SEQUENCE</scope>
    <source>
        <strain evidence="1">NBRC 15555</strain>
    </source>
</reference>
<evidence type="ECO:0000313" key="2">
    <source>
        <dbReference type="Proteomes" id="UP000598174"/>
    </source>
</evidence>
<proteinExistence type="predicted"/>
<gene>
    <name evidence="1" type="ORF">Afe05nite_26580</name>
</gene>
<dbReference type="EMBL" id="BOMM01000020">
    <property type="protein sequence ID" value="GIE10818.1"/>
    <property type="molecule type" value="Genomic_DNA"/>
</dbReference>
<name>A0A919MCJ5_9ACTN</name>
<dbReference type="Proteomes" id="UP000598174">
    <property type="component" value="Unassembled WGS sequence"/>
</dbReference>
<protein>
    <submittedName>
        <fullName evidence="1">Uncharacterized protein</fullName>
    </submittedName>
</protein>
<organism evidence="1 2">
    <name type="scientific">Paractinoplanes ferrugineus</name>
    <dbReference type="NCBI Taxonomy" id="113564"/>
    <lineage>
        <taxon>Bacteria</taxon>
        <taxon>Bacillati</taxon>
        <taxon>Actinomycetota</taxon>
        <taxon>Actinomycetes</taxon>
        <taxon>Micromonosporales</taxon>
        <taxon>Micromonosporaceae</taxon>
        <taxon>Paractinoplanes</taxon>
    </lineage>
</organism>
<keyword evidence="2" id="KW-1185">Reference proteome</keyword>
<sequence length="133" mass="14053">MRSTAVRALVELATSADCRDRADAGRALASFAEMPEARAALARVVVDPEDTFVTLVTAEALLRRSDAKGLSLVAAALAETDDQQHAQIQESVSRVFLLYASERDAALALCASLPDGALLAALLSEIEPILYPA</sequence>
<accession>A0A919MCJ5</accession>
<dbReference type="RefSeq" id="WP_203817377.1">
    <property type="nucleotide sequence ID" value="NZ_BAAABP010000039.1"/>
</dbReference>